<dbReference type="EMBL" id="CP038911">
    <property type="protein sequence ID" value="QGO07796.1"/>
    <property type="molecule type" value="Genomic_DNA"/>
</dbReference>
<dbReference type="Proteomes" id="UP000422232">
    <property type="component" value="Plasmid unnamed3"/>
</dbReference>
<dbReference type="RefSeq" id="WP_016212235.1">
    <property type="nucleotide sequence ID" value="NZ_CP033943.1"/>
</dbReference>
<evidence type="ECO:0000313" key="2">
    <source>
        <dbReference type="Proteomes" id="UP000422232"/>
    </source>
</evidence>
<proteinExistence type="predicted"/>
<keyword evidence="2" id="KW-1185">Reference proteome</keyword>
<gene>
    <name evidence="1" type="ORF">Psal009_03755</name>
</gene>
<organism evidence="1 2">
    <name type="scientific">Piscirickettsia salmonis</name>
    <dbReference type="NCBI Taxonomy" id="1238"/>
    <lineage>
        <taxon>Bacteria</taxon>
        <taxon>Pseudomonadati</taxon>
        <taxon>Pseudomonadota</taxon>
        <taxon>Gammaproteobacteria</taxon>
        <taxon>Thiotrichales</taxon>
        <taxon>Piscirickettsiaceae</taxon>
        <taxon>Piscirickettsia</taxon>
    </lineage>
</organism>
<sequence length="121" mass="13735">MHSAGLLAAKNSANLELPTFKGQTKVDLGFAELQDAAAVCTSLVCTLNIELFEDISMRWLDKWEKTLEYKNSDKNKLFKKVWTLFYSNFDSNNGSITSPCSMVKVRNKIKSSRIKNRKHVS</sequence>
<evidence type="ECO:0000313" key="1">
    <source>
        <dbReference type="EMBL" id="QGO07796.1"/>
    </source>
</evidence>
<name>A0A9Q5YLK6_PISSA</name>
<keyword evidence="1" id="KW-0614">Plasmid</keyword>
<accession>A0A9Q5YLK6</accession>
<geneLocation type="plasmid" evidence="1 2">
    <name>unnamed3</name>
</geneLocation>
<reference evidence="1 2" key="1">
    <citation type="submission" date="2019-04" db="EMBL/GenBank/DDBJ databases">
        <title>Complete genome sequencing of Piscirickettsia salmonis strain Psal-009.</title>
        <authorList>
            <person name="Schober I."/>
            <person name="Bunk B."/>
            <person name="Sproer C."/>
            <person name="Carril G.P."/>
            <person name="Riedel T."/>
            <person name="Flores-Herrera P.A."/>
            <person name="Nourdin-Galindo G."/>
            <person name="Marshall S.H."/>
            <person name="Overmann J."/>
        </authorList>
    </citation>
    <scope>NUCLEOTIDE SEQUENCE [LARGE SCALE GENOMIC DNA]</scope>
    <source>
        <strain evidence="1 2">Psal-009</strain>
        <plasmid evidence="1 2">unnamed3</plasmid>
    </source>
</reference>
<dbReference type="AlphaFoldDB" id="A0A9Q5YLK6"/>
<dbReference type="GeneID" id="66742654"/>
<protein>
    <submittedName>
        <fullName evidence="1">Uncharacterized protein</fullName>
    </submittedName>
</protein>